<comment type="caution">
    <text evidence="1">The sequence shown here is derived from an EMBL/GenBank/DDBJ whole genome shotgun (WGS) entry which is preliminary data.</text>
</comment>
<proteinExistence type="predicted"/>
<keyword evidence="2" id="KW-1185">Reference proteome</keyword>
<name>A0A0R1V377_9LACO</name>
<sequence length="103" mass="11627">MNDQPFSTNMLTLEVLDAICDRLQIRPSALIFLDHDFSSDEVVALEKQLIDNTHQQRRTHVTDLAQHLQVIKPLTDAAAQQMAGELATALIQEDRFTRTLTLA</sequence>
<protein>
    <submittedName>
        <fullName evidence="1">Uncharacterized protein</fullName>
    </submittedName>
</protein>
<dbReference type="EMBL" id="AZFS01000006">
    <property type="protein sequence ID" value="KRL98234.1"/>
    <property type="molecule type" value="Genomic_DNA"/>
</dbReference>
<evidence type="ECO:0000313" key="1">
    <source>
        <dbReference type="EMBL" id="KRL98234.1"/>
    </source>
</evidence>
<dbReference type="PATRIC" id="fig|1423753.3.peg.36"/>
<organism evidence="1 2">
    <name type="scientific">Levilactobacillus hammesii DSM 16381</name>
    <dbReference type="NCBI Taxonomy" id="1423753"/>
    <lineage>
        <taxon>Bacteria</taxon>
        <taxon>Bacillati</taxon>
        <taxon>Bacillota</taxon>
        <taxon>Bacilli</taxon>
        <taxon>Lactobacillales</taxon>
        <taxon>Lactobacillaceae</taxon>
        <taxon>Levilactobacillus</taxon>
    </lineage>
</organism>
<reference evidence="1 2" key="1">
    <citation type="journal article" date="2015" name="Genome Announc.">
        <title>Expanding the biotechnology potential of lactobacilli through comparative genomics of 213 strains and associated genera.</title>
        <authorList>
            <person name="Sun Z."/>
            <person name="Harris H.M."/>
            <person name="McCann A."/>
            <person name="Guo C."/>
            <person name="Argimon S."/>
            <person name="Zhang W."/>
            <person name="Yang X."/>
            <person name="Jeffery I.B."/>
            <person name="Cooney J.C."/>
            <person name="Kagawa T.F."/>
            <person name="Liu W."/>
            <person name="Song Y."/>
            <person name="Salvetti E."/>
            <person name="Wrobel A."/>
            <person name="Rasinkangas P."/>
            <person name="Parkhill J."/>
            <person name="Rea M.C."/>
            <person name="O'Sullivan O."/>
            <person name="Ritari J."/>
            <person name="Douillard F.P."/>
            <person name="Paul Ross R."/>
            <person name="Yang R."/>
            <person name="Briner A.E."/>
            <person name="Felis G.E."/>
            <person name="de Vos W.M."/>
            <person name="Barrangou R."/>
            <person name="Klaenhammer T.R."/>
            <person name="Caufield P.W."/>
            <person name="Cui Y."/>
            <person name="Zhang H."/>
            <person name="O'Toole P.W."/>
        </authorList>
    </citation>
    <scope>NUCLEOTIDE SEQUENCE [LARGE SCALE GENOMIC DNA]</scope>
    <source>
        <strain evidence="1 2">DSM 16381</strain>
    </source>
</reference>
<dbReference type="OrthoDB" id="2295248at2"/>
<dbReference type="RefSeq" id="WP_057731374.1">
    <property type="nucleotide sequence ID" value="NZ_AZFS01000006.1"/>
</dbReference>
<dbReference type="STRING" id="1423753.FD28_GL000032"/>
<gene>
    <name evidence="1" type="ORF">FD28_GL000032</name>
</gene>
<dbReference type="AlphaFoldDB" id="A0A0R1V377"/>
<accession>A0A0R1V377</accession>
<dbReference type="Proteomes" id="UP000051580">
    <property type="component" value="Unassembled WGS sequence"/>
</dbReference>
<evidence type="ECO:0000313" key="2">
    <source>
        <dbReference type="Proteomes" id="UP000051580"/>
    </source>
</evidence>